<evidence type="ECO:0000313" key="2">
    <source>
        <dbReference type="EMBL" id="CAA9470633.1"/>
    </source>
</evidence>
<feature type="compositionally biased region" description="Basic residues" evidence="1">
    <location>
        <begin position="140"/>
        <end position="150"/>
    </location>
</feature>
<evidence type="ECO:0000256" key="1">
    <source>
        <dbReference type="SAM" id="MobiDB-lite"/>
    </source>
</evidence>
<feature type="compositionally biased region" description="Gly residues" evidence="1">
    <location>
        <begin position="34"/>
        <end position="43"/>
    </location>
</feature>
<dbReference type="EMBL" id="CADCVO010000065">
    <property type="protein sequence ID" value="CAA9470633.1"/>
    <property type="molecule type" value="Genomic_DNA"/>
</dbReference>
<feature type="compositionally biased region" description="Basic and acidic residues" evidence="1">
    <location>
        <begin position="107"/>
        <end position="117"/>
    </location>
</feature>
<sequence>GRGGSRRHHLLHLGRRRGARAVPRDPVHARGVRRGGAAGGGGGRGDDPRPRAHAGRDAELRGGGLPGHHRGHPGGGRRRHRQLLHGHDRRPARDPPGLPARAAPGRGRAEHGLDELRQVLARPQGLRLRHGLREPVRGDRRARHGARGARHQAGVRVLRPRARRLARPARRHGPAPGARARGLRHGRHGRDPAHGAQPRRHGRQPPRGRALGGHRDRPAPVAAARRGPGARRVDPGGAGGQLLPPGRRDGPLQRRAGRAGPGARAGRGPPARHGGRGPGAARAPGAGRGGV</sequence>
<name>A0A6J4RN46_9ACTN</name>
<feature type="compositionally biased region" description="Basic residues" evidence="1">
    <location>
        <begin position="1"/>
        <end position="19"/>
    </location>
</feature>
<protein>
    <submittedName>
        <fullName evidence="2">Uncharacterized protein</fullName>
    </submittedName>
</protein>
<feature type="compositionally biased region" description="Basic residues" evidence="1">
    <location>
        <begin position="197"/>
        <end position="206"/>
    </location>
</feature>
<organism evidence="2">
    <name type="scientific">uncultured Solirubrobacteraceae bacterium</name>
    <dbReference type="NCBI Taxonomy" id="1162706"/>
    <lineage>
        <taxon>Bacteria</taxon>
        <taxon>Bacillati</taxon>
        <taxon>Actinomycetota</taxon>
        <taxon>Thermoleophilia</taxon>
        <taxon>Solirubrobacterales</taxon>
        <taxon>Solirubrobacteraceae</taxon>
        <taxon>environmental samples</taxon>
    </lineage>
</organism>
<gene>
    <name evidence="2" type="ORF">AVDCRST_MAG13-444</name>
</gene>
<feature type="region of interest" description="Disordered" evidence="1">
    <location>
        <begin position="1"/>
        <end position="291"/>
    </location>
</feature>
<proteinExistence type="predicted"/>
<feature type="compositionally biased region" description="Basic and acidic residues" evidence="1">
    <location>
        <begin position="44"/>
        <end position="60"/>
    </location>
</feature>
<feature type="compositionally biased region" description="Basic residues" evidence="1">
    <location>
        <begin position="158"/>
        <end position="173"/>
    </location>
</feature>
<dbReference type="AlphaFoldDB" id="A0A6J4RN46"/>
<feature type="non-terminal residue" evidence="2">
    <location>
        <position position="291"/>
    </location>
</feature>
<reference evidence="2" key="1">
    <citation type="submission" date="2020-02" db="EMBL/GenBank/DDBJ databases">
        <authorList>
            <person name="Meier V. D."/>
        </authorList>
    </citation>
    <scope>NUCLEOTIDE SEQUENCE</scope>
    <source>
        <strain evidence="2">AVDCRST_MAG13</strain>
    </source>
</reference>
<accession>A0A6J4RN46</accession>
<feature type="non-terminal residue" evidence="2">
    <location>
        <position position="1"/>
    </location>
</feature>
<feature type="compositionally biased region" description="Basic residues" evidence="1">
    <location>
        <begin position="67"/>
        <end position="84"/>
    </location>
</feature>